<dbReference type="EMBL" id="CAMAPF010000146">
    <property type="protein sequence ID" value="CAH9108250.1"/>
    <property type="molecule type" value="Genomic_DNA"/>
</dbReference>
<evidence type="ECO:0000259" key="3">
    <source>
        <dbReference type="Pfam" id="PF14309"/>
    </source>
</evidence>
<evidence type="ECO:0000259" key="2">
    <source>
        <dbReference type="Pfam" id="PF12552"/>
    </source>
</evidence>
<proteinExistence type="predicted"/>
<dbReference type="InterPro" id="IPR025486">
    <property type="entry name" value="DUF4378"/>
</dbReference>
<feature type="domain" description="DUF3741" evidence="2">
    <location>
        <begin position="200"/>
        <end position="243"/>
    </location>
</feature>
<reference evidence="4" key="1">
    <citation type="submission" date="2022-07" db="EMBL/GenBank/DDBJ databases">
        <authorList>
            <person name="Macas J."/>
            <person name="Novak P."/>
            <person name="Neumann P."/>
        </authorList>
    </citation>
    <scope>NUCLEOTIDE SEQUENCE</scope>
</reference>
<name>A0AAV0DVB1_9ASTE</name>
<evidence type="ECO:0000256" key="1">
    <source>
        <dbReference type="SAM" id="MobiDB-lite"/>
    </source>
</evidence>
<dbReference type="Pfam" id="PF12552">
    <property type="entry name" value="DUF3741"/>
    <property type="match status" value="1"/>
</dbReference>
<accession>A0AAV0DVB1</accession>
<evidence type="ECO:0008006" key="6">
    <source>
        <dbReference type="Google" id="ProtNLM"/>
    </source>
</evidence>
<feature type="compositionally biased region" description="Basic and acidic residues" evidence="1">
    <location>
        <begin position="291"/>
        <end position="307"/>
    </location>
</feature>
<feature type="region of interest" description="Disordered" evidence="1">
    <location>
        <begin position="288"/>
        <end position="307"/>
    </location>
</feature>
<gene>
    <name evidence="4" type="ORF">CEPIT_LOCUS18275</name>
</gene>
<organism evidence="4 5">
    <name type="scientific">Cuscuta epithymum</name>
    <dbReference type="NCBI Taxonomy" id="186058"/>
    <lineage>
        <taxon>Eukaryota</taxon>
        <taxon>Viridiplantae</taxon>
        <taxon>Streptophyta</taxon>
        <taxon>Embryophyta</taxon>
        <taxon>Tracheophyta</taxon>
        <taxon>Spermatophyta</taxon>
        <taxon>Magnoliopsida</taxon>
        <taxon>eudicotyledons</taxon>
        <taxon>Gunneridae</taxon>
        <taxon>Pentapetalae</taxon>
        <taxon>asterids</taxon>
        <taxon>lamiids</taxon>
        <taxon>Solanales</taxon>
        <taxon>Convolvulaceae</taxon>
        <taxon>Cuscuteae</taxon>
        <taxon>Cuscuta</taxon>
        <taxon>Cuscuta subgen. Cuscuta</taxon>
    </lineage>
</organism>
<dbReference type="Pfam" id="PF14309">
    <property type="entry name" value="DUF4378"/>
    <property type="match status" value="1"/>
</dbReference>
<feature type="domain" description="DUF4378" evidence="3">
    <location>
        <begin position="617"/>
        <end position="766"/>
    </location>
</feature>
<dbReference type="Proteomes" id="UP001152523">
    <property type="component" value="Unassembled WGS sequence"/>
</dbReference>
<dbReference type="AlphaFoldDB" id="A0AAV0DVB1"/>
<dbReference type="PANTHER" id="PTHR47212">
    <property type="entry name" value="ADHESIN-LIKE PROTEIN, PUTATIVE (DUF3741)-RELATED"/>
    <property type="match status" value="1"/>
</dbReference>
<dbReference type="PANTHER" id="PTHR47212:SF13">
    <property type="entry name" value="DUF4378 DOMAIN-CONTAINING PROTEIN"/>
    <property type="match status" value="1"/>
</dbReference>
<protein>
    <recommendedName>
        <fullName evidence="6">DUF4378 domain-containing protein</fullName>
    </recommendedName>
</protein>
<dbReference type="InterPro" id="IPR022212">
    <property type="entry name" value="DUF3741"/>
</dbReference>
<evidence type="ECO:0000313" key="5">
    <source>
        <dbReference type="Proteomes" id="UP001152523"/>
    </source>
</evidence>
<keyword evidence="5" id="KW-1185">Reference proteome</keyword>
<sequence length="776" mass="88721">MGNSLNKRSAVMTNRAERFPPLQWKKDHNGWIWGYANVFDLRSGRSIKNLLADRRQSRREVDKAIHLDEKSNSCMKFEAPNPCEKSLNVKVQDVDKSVAATLEFKTSVKELIEEDMLADEQNLKKQRNDIELDPGACSFRKGRSITKWNSKRTYGTYDRSRRSMSLPDLDDLNSDTKLPDQVDVVLEAKLGAAIEMCVSHKLKNARCLGEDEVIDNSKEFIDALKTLSCNKELCWRLLRDPKSRLVKHIESLEDEGEEGRTTTTRHIKSNVMQKDDTVKTRKCHFFRRRSKSQESYHHPSMEYERSHPSTKIVILKPSTDGLHPSHSLVNKLEQNVKNSSHFSFTEIKKRLKKAMGKERQEIPRDLAIRKKHNNTNKVGISGENNGWSSPNRNHFYIERFANPPFNFTRGDKKGKEKDIENEESKYIKLDISNTPLQGKQEKEEELISEELPLEAQSLAAGINSEQVNARVEVPCDLTCDNLLEIDISSYNYEVAKSDREESAPTGYQEDEKVLGATCERSSFPVTIDSGHDVSQMVDEETAFKISEVASRYLSDSCGEGDNLSCWSAPPDVNPSSTVYHPVELPIQPPSVHFKEPAASLDQQLDMFTFSENEESAFEYVEAVLLGSGLNWDEYILSWLSSDQILDPSLFDEIELLTDRSCRKLLFDCVNDVLSEICGRYIAQFTGMSFVKHSLRSAPKGMDLIQEVWKGVEWWYHLNNTPPPTHYLDPLVEKDMARPAAWMDLKYDLLNIVFSIEESVLEELVEETLLIFANDIL</sequence>
<comment type="caution">
    <text evidence="4">The sequence shown here is derived from an EMBL/GenBank/DDBJ whole genome shotgun (WGS) entry which is preliminary data.</text>
</comment>
<evidence type="ECO:0000313" key="4">
    <source>
        <dbReference type="EMBL" id="CAH9108250.1"/>
    </source>
</evidence>